<dbReference type="EMBL" id="ODYU01001391">
    <property type="protein sequence ID" value="SOQ37510.1"/>
    <property type="molecule type" value="Genomic_DNA"/>
</dbReference>
<sequence length="88" mass="9959">MKKFEHHHPVSNIGAAAGYMVPAFRKLGRVVSGRPPSTSQYTPHVGSNKHCSNKDPSGQYYMITMLVGKDLFLWYKPVNEQTDHLMNQ</sequence>
<accession>A0A2H1V9I5</accession>
<organism evidence="2">
    <name type="scientific">Spodoptera frugiperda</name>
    <name type="common">Fall armyworm</name>
    <dbReference type="NCBI Taxonomy" id="7108"/>
    <lineage>
        <taxon>Eukaryota</taxon>
        <taxon>Metazoa</taxon>
        <taxon>Ecdysozoa</taxon>
        <taxon>Arthropoda</taxon>
        <taxon>Hexapoda</taxon>
        <taxon>Insecta</taxon>
        <taxon>Pterygota</taxon>
        <taxon>Neoptera</taxon>
        <taxon>Endopterygota</taxon>
        <taxon>Lepidoptera</taxon>
        <taxon>Glossata</taxon>
        <taxon>Ditrysia</taxon>
        <taxon>Noctuoidea</taxon>
        <taxon>Noctuidae</taxon>
        <taxon>Amphipyrinae</taxon>
        <taxon>Spodoptera</taxon>
    </lineage>
</organism>
<reference evidence="2" key="1">
    <citation type="submission" date="2016-07" db="EMBL/GenBank/DDBJ databases">
        <authorList>
            <person name="Bretaudeau A."/>
        </authorList>
    </citation>
    <scope>NUCLEOTIDE SEQUENCE</scope>
    <source>
        <strain evidence="2">Rice</strain>
        <tissue evidence="2">Whole body</tissue>
    </source>
</reference>
<dbReference type="AlphaFoldDB" id="A0A2H1V9I5"/>
<protein>
    <submittedName>
        <fullName evidence="2">SFRICE_023036</fullName>
    </submittedName>
</protein>
<proteinExistence type="predicted"/>
<evidence type="ECO:0000313" key="2">
    <source>
        <dbReference type="EMBL" id="SOQ37510.1"/>
    </source>
</evidence>
<feature type="region of interest" description="Disordered" evidence="1">
    <location>
        <begin position="32"/>
        <end position="51"/>
    </location>
</feature>
<name>A0A2H1V9I5_SPOFR</name>
<gene>
    <name evidence="2" type="ORF">SFRICE_023036</name>
</gene>
<evidence type="ECO:0000256" key="1">
    <source>
        <dbReference type="SAM" id="MobiDB-lite"/>
    </source>
</evidence>